<dbReference type="Pfam" id="PF22458">
    <property type="entry name" value="RsmF-B_ferredox"/>
    <property type="match status" value="1"/>
</dbReference>
<dbReference type="PANTHER" id="PTHR22807:SF53">
    <property type="entry name" value="RIBOSOMAL RNA SMALL SUBUNIT METHYLTRANSFERASE B-RELATED"/>
    <property type="match status" value="1"/>
</dbReference>
<evidence type="ECO:0000256" key="11">
    <source>
        <dbReference type="ARBA" id="ARBA00031088"/>
    </source>
</evidence>
<dbReference type="PANTHER" id="PTHR22807">
    <property type="entry name" value="NOP2 YEAST -RELATED NOL1/NOP2/FMU SUN DOMAIN-CONTAINING"/>
    <property type="match status" value="1"/>
</dbReference>
<protein>
    <recommendedName>
        <fullName evidence="3">16S rRNA (cytosine(967)-C(5))-methyltransferase</fullName>
        <ecNumber evidence="3">2.1.1.176</ecNumber>
    </recommendedName>
    <alternativeName>
        <fullName evidence="10">16S rRNA m5C967 methyltransferase</fullName>
    </alternativeName>
    <alternativeName>
        <fullName evidence="11">rRNA (cytosine-C(5)-)-methyltransferase RsmB</fullName>
    </alternativeName>
</protein>
<dbReference type="PRINTS" id="PR02008">
    <property type="entry name" value="RCMTFAMILY"/>
</dbReference>
<name>A0ABZ1BZY4_9FIRM</name>
<dbReference type="Pfam" id="PF01029">
    <property type="entry name" value="NusB"/>
    <property type="match status" value="1"/>
</dbReference>
<comment type="similarity">
    <text evidence="13">Belongs to the class I-like SAM-binding methyltransferase superfamily. RsmB/NOP family.</text>
</comment>
<dbReference type="Gene3D" id="1.10.940.10">
    <property type="entry name" value="NusB-like"/>
    <property type="match status" value="1"/>
</dbReference>
<evidence type="ECO:0000256" key="10">
    <source>
        <dbReference type="ARBA" id="ARBA00030399"/>
    </source>
</evidence>
<evidence type="ECO:0000256" key="8">
    <source>
        <dbReference type="ARBA" id="ARBA00022691"/>
    </source>
</evidence>
<feature type="active site" description="Nucleophile" evidence="13">
    <location>
        <position position="386"/>
    </location>
</feature>
<dbReference type="InterPro" id="IPR049560">
    <property type="entry name" value="MeTrfase_RsmB-F_NOP2_cat"/>
</dbReference>
<proteinExistence type="inferred from homology"/>
<comment type="function">
    <text evidence="1">Specifically methylates the cytosine at position 967 (m5C967) of 16S rRNA.</text>
</comment>
<organism evidence="15 16">
    <name type="scientific">Carboxydichorda subterranea</name>
    <dbReference type="NCBI Taxonomy" id="3109565"/>
    <lineage>
        <taxon>Bacteria</taxon>
        <taxon>Bacillati</taxon>
        <taxon>Bacillota</taxon>
        <taxon>Limnochordia</taxon>
        <taxon>Limnochordales</taxon>
        <taxon>Geochordaceae</taxon>
        <taxon>Carboxydichorda</taxon>
    </lineage>
</organism>
<dbReference type="PROSITE" id="PS51686">
    <property type="entry name" value="SAM_MT_RSMB_NOP"/>
    <property type="match status" value="1"/>
</dbReference>
<keyword evidence="4" id="KW-0963">Cytoplasm</keyword>
<keyword evidence="5" id="KW-0698">rRNA processing</keyword>
<dbReference type="Proteomes" id="UP001332192">
    <property type="component" value="Chromosome"/>
</dbReference>
<evidence type="ECO:0000256" key="4">
    <source>
        <dbReference type="ARBA" id="ARBA00022490"/>
    </source>
</evidence>
<comment type="catalytic activity">
    <reaction evidence="12">
        <text>cytidine(967) in 16S rRNA + S-adenosyl-L-methionine = 5-methylcytidine(967) in 16S rRNA + S-adenosyl-L-homocysteine + H(+)</text>
        <dbReference type="Rhea" id="RHEA:42748"/>
        <dbReference type="Rhea" id="RHEA-COMP:10219"/>
        <dbReference type="Rhea" id="RHEA-COMP:10220"/>
        <dbReference type="ChEBI" id="CHEBI:15378"/>
        <dbReference type="ChEBI" id="CHEBI:57856"/>
        <dbReference type="ChEBI" id="CHEBI:59789"/>
        <dbReference type="ChEBI" id="CHEBI:74483"/>
        <dbReference type="ChEBI" id="CHEBI:82748"/>
        <dbReference type="EC" id="2.1.1.176"/>
    </reaction>
</comment>
<dbReference type="RefSeq" id="WP_324717672.1">
    <property type="nucleotide sequence ID" value="NZ_CP141615.1"/>
</dbReference>
<evidence type="ECO:0000313" key="16">
    <source>
        <dbReference type="Proteomes" id="UP001332192"/>
    </source>
</evidence>
<evidence type="ECO:0000256" key="12">
    <source>
        <dbReference type="ARBA" id="ARBA00047283"/>
    </source>
</evidence>
<dbReference type="InterPro" id="IPR054728">
    <property type="entry name" value="RsmB-like_ferredoxin"/>
</dbReference>
<feature type="domain" description="SAM-dependent MTase RsmB/NOP-type" evidence="14">
    <location>
        <begin position="174"/>
        <end position="450"/>
    </location>
</feature>
<dbReference type="EC" id="2.1.1.176" evidence="3"/>
<feature type="binding site" evidence="13">
    <location>
        <begin position="265"/>
        <end position="271"/>
    </location>
    <ligand>
        <name>S-adenosyl-L-methionine</name>
        <dbReference type="ChEBI" id="CHEBI:59789"/>
    </ligand>
</feature>
<evidence type="ECO:0000256" key="1">
    <source>
        <dbReference type="ARBA" id="ARBA00002724"/>
    </source>
</evidence>
<dbReference type="NCBIfam" id="NF011494">
    <property type="entry name" value="PRK14902.1"/>
    <property type="match status" value="1"/>
</dbReference>
<evidence type="ECO:0000256" key="2">
    <source>
        <dbReference type="ARBA" id="ARBA00004496"/>
    </source>
</evidence>
<dbReference type="InterPro" id="IPR035926">
    <property type="entry name" value="NusB-like_sf"/>
</dbReference>
<dbReference type="EMBL" id="CP141615">
    <property type="protein sequence ID" value="WRP18399.1"/>
    <property type="molecule type" value="Genomic_DNA"/>
</dbReference>
<dbReference type="Gene3D" id="3.40.50.150">
    <property type="entry name" value="Vaccinia Virus protein VP39"/>
    <property type="match status" value="1"/>
</dbReference>
<evidence type="ECO:0000256" key="9">
    <source>
        <dbReference type="ARBA" id="ARBA00022884"/>
    </source>
</evidence>
<dbReference type="Pfam" id="PF01189">
    <property type="entry name" value="Methyltr_RsmB-F"/>
    <property type="match status" value="1"/>
</dbReference>
<evidence type="ECO:0000256" key="7">
    <source>
        <dbReference type="ARBA" id="ARBA00022679"/>
    </source>
</evidence>
<feature type="binding site" evidence="13">
    <location>
        <position position="289"/>
    </location>
    <ligand>
        <name>S-adenosyl-L-methionine</name>
        <dbReference type="ChEBI" id="CHEBI:59789"/>
    </ligand>
</feature>
<feature type="binding site" evidence="13">
    <location>
        <position position="316"/>
    </location>
    <ligand>
        <name>S-adenosyl-L-methionine</name>
        <dbReference type="ChEBI" id="CHEBI:59789"/>
    </ligand>
</feature>
<dbReference type="InterPro" id="IPR004573">
    <property type="entry name" value="rRNA_ssu_MeTfrase_B"/>
</dbReference>
<evidence type="ECO:0000259" key="14">
    <source>
        <dbReference type="PROSITE" id="PS51686"/>
    </source>
</evidence>
<keyword evidence="16" id="KW-1185">Reference proteome</keyword>
<evidence type="ECO:0000256" key="13">
    <source>
        <dbReference type="PROSITE-ProRule" id="PRU01023"/>
    </source>
</evidence>
<dbReference type="InterPro" id="IPR001678">
    <property type="entry name" value="MeTrfase_RsmB-F_NOP2_dom"/>
</dbReference>
<dbReference type="GO" id="GO:0008168">
    <property type="term" value="F:methyltransferase activity"/>
    <property type="evidence" value="ECO:0007669"/>
    <property type="project" value="UniProtKB-KW"/>
</dbReference>
<accession>A0ABZ1BZY4</accession>
<gene>
    <name evidence="15" type="primary">rsmB</name>
    <name evidence="15" type="ORF">U7230_05155</name>
</gene>
<dbReference type="GO" id="GO:0032259">
    <property type="term" value="P:methylation"/>
    <property type="evidence" value="ECO:0007669"/>
    <property type="project" value="UniProtKB-KW"/>
</dbReference>
<dbReference type="InterPro" id="IPR023267">
    <property type="entry name" value="RCMT"/>
</dbReference>
<dbReference type="CDD" id="cd02440">
    <property type="entry name" value="AdoMet_MTases"/>
    <property type="match status" value="1"/>
</dbReference>
<evidence type="ECO:0000256" key="6">
    <source>
        <dbReference type="ARBA" id="ARBA00022603"/>
    </source>
</evidence>
<keyword evidence="8 13" id="KW-0949">S-adenosyl-L-methionine</keyword>
<reference evidence="15 16" key="1">
    <citation type="journal article" date="2024" name="Front. Microbiol.">
        <title>Novel thermophilic genera Geochorda gen. nov. and Carboxydochorda gen. nov. from the deep terrestrial subsurface reveal the ecophysiological diversity in the class Limnochordia.</title>
        <authorList>
            <person name="Karnachuk O.V."/>
            <person name="Lukina A.P."/>
            <person name="Avakyan M.R."/>
            <person name="Kadnikov V.V."/>
            <person name="Begmatov S."/>
            <person name="Beletsky A.V."/>
            <person name="Vlasova K.G."/>
            <person name="Novikov A.A."/>
            <person name="Shcherbakova V.A."/>
            <person name="Mardanov A.V."/>
            <person name="Ravin N.V."/>
        </authorList>
    </citation>
    <scope>NUCLEOTIDE SEQUENCE [LARGE SCALE GENOMIC DNA]</scope>
    <source>
        <strain evidence="15 16">L945</strain>
    </source>
</reference>
<evidence type="ECO:0000256" key="3">
    <source>
        <dbReference type="ARBA" id="ARBA00012140"/>
    </source>
</evidence>
<dbReference type="SUPFAM" id="SSF48013">
    <property type="entry name" value="NusB-like"/>
    <property type="match status" value="1"/>
</dbReference>
<comment type="subcellular location">
    <subcellularLocation>
        <location evidence="2">Cytoplasm</location>
    </subcellularLocation>
</comment>
<evidence type="ECO:0000256" key="5">
    <source>
        <dbReference type="ARBA" id="ARBA00022552"/>
    </source>
</evidence>
<dbReference type="NCBIfam" id="TIGR00563">
    <property type="entry name" value="rsmB"/>
    <property type="match status" value="1"/>
</dbReference>
<dbReference type="InterPro" id="IPR029063">
    <property type="entry name" value="SAM-dependent_MTases_sf"/>
</dbReference>
<sequence>MREGASLEARRLASLALGRVEDEGAYLHLALRGLLRQHATTARAAARATALAAGVLRWKTRLDWALQRVSAWPLTAVDTPVRQVLRVAAYEIGFTSTPPPIAVDLAVRLTRRLHPEASGFVNAVLRALVRASRDGMPAPAGGPVDERLAITYGHPRWLVRRWLDRFGLATTEAILRANNEPSPPTVRVNLMRTTPASLQRRWAAEGIPSAAGALVSFAVEIHLPGRSLEQLPGYDEGLFSPQSEASMLPALVVGSVAGETAADLCSAPGGKATQIAEMAEDQAHVLAFDRHAGRLGLVRRNARRLGLRSLRFAVADARRPPLGAGSLDAVLLDAPCTDLGTVRRRPDVRWRRRPEDVEEMARLQRQLLDAAAGLIRPGGRLVYSVCSFEREETTEHLAYVAERHGMQAVPVEAMAAWRGPRGTGADREGMTLLPHEVRTDGFFVVRFEPLRRV</sequence>
<keyword evidence="9 13" id="KW-0694">RNA-binding</keyword>
<keyword evidence="7 13" id="KW-0808">Transferase</keyword>
<evidence type="ECO:0000313" key="15">
    <source>
        <dbReference type="EMBL" id="WRP18399.1"/>
    </source>
</evidence>
<keyword evidence="6 13" id="KW-0489">Methyltransferase</keyword>
<dbReference type="Gene3D" id="3.30.70.1170">
    <property type="entry name" value="Sun protein, domain 3"/>
    <property type="match status" value="1"/>
</dbReference>
<dbReference type="InterPro" id="IPR006027">
    <property type="entry name" value="NusB_RsmB_TIM44"/>
</dbReference>
<dbReference type="SUPFAM" id="SSF53335">
    <property type="entry name" value="S-adenosyl-L-methionine-dependent methyltransferases"/>
    <property type="match status" value="1"/>
</dbReference>
<feature type="binding site" evidence="13">
    <location>
        <position position="333"/>
    </location>
    <ligand>
        <name>S-adenosyl-L-methionine</name>
        <dbReference type="ChEBI" id="CHEBI:59789"/>
    </ligand>
</feature>